<dbReference type="PANTHER" id="PTHR43719:SF28">
    <property type="entry name" value="PEROXIDE STRESS-ACTIVATED HISTIDINE KINASE MAK1-RELATED"/>
    <property type="match status" value="1"/>
</dbReference>
<comment type="caution">
    <text evidence="6">The sequence shown here is derived from an EMBL/GenBank/DDBJ whole genome shotgun (WGS) entry which is preliminary data.</text>
</comment>
<evidence type="ECO:0000259" key="4">
    <source>
        <dbReference type="PROSITE" id="PS50109"/>
    </source>
</evidence>
<feature type="transmembrane region" description="Helical" evidence="3">
    <location>
        <begin position="104"/>
        <end position="121"/>
    </location>
</feature>
<dbReference type="InterPro" id="IPR001789">
    <property type="entry name" value="Sig_transdc_resp-reg_receiver"/>
</dbReference>
<sequence>MKISTNYWWEEEFLEGVQNFKEILIFIAVSTSILTVLLSLFYDRINSLWIGSTIMAIIVIGAAYLFCTIEFENKLILAIPVAILIKIICGILYLASIYTISTEFQVLFIFQSMTIYIYIEFKRRKKSFESYAYIKKLEFIKKRLEIILHAFPEGLLVLSRDLHIEYINMRFCNLLNCDEQGALKILSNLEYDSDKKFFNNLTESNLLIDDIKECFNLMPNQEKILGIAQYSYMSLEWKINKIEWGNDEAVLITARNVTHVIELEKNSAENRCKIALIRSLSHELRTPTANIINFTNQVIDEIGNISEELQEKLQCICVSSKILLYLICDLLDFSQITQSIFSANKHRFNVHGIFNELYDIFRVVAKRKNLDLILRIDPELPEFGYSDSLRIKQIIVNFLNNAIKYTSKGTIEICALLSQEGKLKVMIKDSGIGIPEERLSQLFKIFSSVYSSDVTSQGCGLGLHISNLLLNKLGGSSISVESISGKGTTIGFDLEIFENVPSFESHEEDPLVPDENPSIKKIKLNIYNKKKADELPEILIVDDIEFNRAALASILDANRIPYIEAEDGKEAALTVQRYNSTEKPLKLVIMDCGMPVMDGWQSTKEIKHLFEEGKIKHMPHIIGYSAFTSDEDIKMCYAAGMTSYISKPASKELILEIVKQYVE</sequence>
<dbReference type="InterPro" id="IPR050956">
    <property type="entry name" value="2C_system_His_kinase"/>
</dbReference>
<dbReference type="Proteomes" id="UP001162131">
    <property type="component" value="Unassembled WGS sequence"/>
</dbReference>
<feature type="domain" description="Histidine kinase" evidence="4">
    <location>
        <begin position="279"/>
        <end position="498"/>
    </location>
</feature>
<dbReference type="PANTHER" id="PTHR43719">
    <property type="entry name" value="TWO-COMPONENT HISTIDINE KINASE"/>
    <property type="match status" value="1"/>
</dbReference>
<feature type="modified residue" description="4-aspartylphosphate" evidence="2">
    <location>
        <position position="591"/>
    </location>
</feature>
<feature type="transmembrane region" description="Helical" evidence="3">
    <location>
        <begin position="48"/>
        <end position="68"/>
    </location>
</feature>
<dbReference type="InterPro" id="IPR003594">
    <property type="entry name" value="HATPase_dom"/>
</dbReference>
<keyword evidence="3" id="KW-0472">Membrane</keyword>
<organism evidence="6 7">
    <name type="scientific">Blepharisma stoltei</name>
    <dbReference type="NCBI Taxonomy" id="1481888"/>
    <lineage>
        <taxon>Eukaryota</taxon>
        <taxon>Sar</taxon>
        <taxon>Alveolata</taxon>
        <taxon>Ciliophora</taxon>
        <taxon>Postciliodesmatophora</taxon>
        <taxon>Heterotrichea</taxon>
        <taxon>Heterotrichida</taxon>
        <taxon>Blepharismidae</taxon>
        <taxon>Blepharisma</taxon>
    </lineage>
</organism>
<dbReference type="Gene3D" id="3.40.50.2300">
    <property type="match status" value="1"/>
</dbReference>
<keyword evidence="3" id="KW-0812">Transmembrane</keyword>
<dbReference type="CDD" id="cd17546">
    <property type="entry name" value="REC_hyHK_CKI1_RcsC-like"/>
    <property type="match status" value="1"/>
</dbReference>
<dbReference type="AlphaFoldDB" id="A0AAU9K8B1"/>
<evidence type="ECO:0000256" key="2">
    <source>
        <dbReference type="PROSITE-ProRule" id="PRU00169"/>
    </source>
</evidence>
<dbReference type="EMBL" id="CAJZBQ010000057">
    <property type="protein sequence ID" value="CAG9333658.1"/>
    <property type="molecule type" value="Genomic_DNA"/>
</dbReference>
<name>A0AAU9K8B1_9CILI</name>
<dbReference type="SUPFAM" id="SSF55874">
    <property type="entry name" value="ATPase domain of HSP90 chaperone/DNA topoisomerase II/histidine kinase"/>
    <property type="match status" value="1"/>
</dbReference>
<evidence type="ECO:0000313" key="6">
    <source>
        <dbReference type="EMBL" id="CAG9333658.1"/>
    </source>
</evidence>
<dbReference type="PROSITE" id="PS50110">
    <property type="entry name" value="RESPONSE_REGULATORY"/>
    <property type="match status" value="1"/>
</dbReference>
<dbReference type="InterPro" id="IPR004358">
    <property type="entry name" value="Sig_transdc_His_kin-like_C"/>
</dbReference>
<dbReference type="InterPro" id="IPR011006">
    <property type="entry name" value="CheY-like_superfamily"/>
</dbReference>
<dbReference type="Pfam" id="PF00072">
    <property type="entry name" value="Response_reg"/>
    <property type="match status" value="1"/>
</dbReference>
<keyword evidence="3" id="KW-1133">Transmembrane helix</keyword>
<dbReference type="SUPFAM" id="SSF47384">
    <property type="entry name" value="Homodimeric domain of signal transducing histidine kinase"/>
    <property type="match status" value="1"/>
</dbReference>
<dbReference type="InterPro" id="IPR005467">
    <property type="entry name" value="His_kinase_dom"/>
</dbReference>
<dbReference type="InterPro" id="IPR003661">
    <property type="entry name" value="HisK_dim/P_dom"/>
</dbReference>
<dbReference type="SMART" id="SM00388">
    <property type="entry name" value="HisKA"/>
    <property type="match status" value="1"/>
</dbReference>
<dbReference type="Gene3D" id="1.10.287.130">
    <property type="match status" value="1"/>
</dbReference>
<proteinExistence type="predicted"/>
<protein>
    <recommendedName>
        <fullName evidence="8">Histidine kinase</fullName>
    </recommendedName>
</protein>
<feature type="domain" description="Response regulatory" evidence="5">
    <location>
        <begin position="537"/>
        <end position="662"/>
    </location>
</feature>
<keyword evidence="1 2" id="KW-0597">Phosphoprotein</keyword>
<dbReference type="InterPro" id="IPR036097">
    <property type="entry name" value="HisK_dim/P_sf"/>
</dbReference>
<dbReference type="Pfam" id="PF02518">
    <property type="entry name" value="HATPase_c"/>
    <property type="match status" value="1"/>
</dbReference>
<evidence type="ECO:0000256" key="3">
    <source>
        <dbReference type="SAM" id="Phobius"/>
    </source>
</evidence>
<dbReference type="InterPro" id="IPR036890">
    <property type="entry name" value="HATPase_C_sf"/>
</dbReference>
<dbReference type="SMART" id="SM00448">
    <property type="entry name" value="REC"/>
    <property type="match status" value="1"/>
</dbReference>
<dbReference type="Gene3D" id="3.30.565.10">
    <property type="entry name" value="Histidine kinase-like ATPase, C-terminal domain"/>
    <property type="match status" value="1"/>
</dbReference>
<dbReference type="CDD" id="cd00082">
    <property type="entry name" value="HisKA"/>
    <property type="match status" value="1"/>
</dbReference>
<dbReference type="PROSITE" id="PS50109">
    <property type="entry name" value="HIS_KIN"/>
    <property type="match status" value="1"/>
</dbReference>
<accession>A0AAU9K8B1</accession>
<dbReference type="PRINTS" id="PR00344">
    <property type="entry name" value="BCTRLSENSOR"/>
</dbReference>
<keyword evidence="7" id="KW-1185">Reference proteome</keyword>
<dbReference type="Pfam" id="PF00512">
    <property type="entry name" value="HisKA"/>
    <property type="match status" value="1"/>
</dbReference>
<evidence type="ECO:0008006" key="8">
    <source>
        <dbReference type="Google" id="ProtNLM"/>
    </source>
</evidence>
<gene>
    <name evidence="6" type="ORF">BSTOLATCC_MIC59475</name>
</gene>
<dbReference type="GO" id="GO:0000155">
    <property type="term" value="F:phosphorelay sensor kinase activity"/>
    <property type="evidence" value="ECO:0007669"/>
    <property type="project" value="InterPro"/>
</dbReference>
<feature type="transmembrane region" description="Helical" evidence="3">
    <location>
        <begin position="23"/>
        <end position="42"/>
    </location>
</feature>
<evidence type="ECO:0000313" key="7">
    <source>
        <dbReference type="Proteomes" id="UP001162131"/>
    </source>
</evidence>
<feature type="transmembrane region" description="Helical" evidence="3">
    <location>
        <begin position="75"/>
        <end position="98"/>
    </location>
</feature>
<dbReference type="SMART" id="SM00387">
    <property type="entry name" value="HATPase_c"/>
    <property type="match status" value="1"/>
</dbReference>
<evidence type="ECO:0000259" key="5">
    <source>
        <dbReference type="PROSITE" id="PS50110"/>
    </source>
</evidence>
<reference evidence="6" key="1">
    <citation type="submission" date="2021-09" db="EMBL/GenBank/DDBJ databases">
        <authorList>
            <consortium name="AG Swart"/>
            <person name="Singh M."/>
            <person name="Singh A."/>
            <person name="Seah K."/>
            <person name="Emmerich C."/>
        </authorList>
    </citation>
    <scope>NUCLEOTIDE SEQUENCE</scope>
    <source>
        <strain evidence="6">ATCC30299</strain>
    </source>
</reference>
<evidence type="ECO:0000256" key="1">
    <source>
        <dbReference type="ARBA" id="ARBA00022553"/>
    </source>
</evidence>
<dbReference type="SUPFAM" id="SSF52172">
    <property type="entry name" value="CheY-like"/>
    <property type="match status" value="1"/>
</dbReference>